<sequence length="992" mass="105363">MPFSLPFLGFVPIEQIAPYTASPAFQSQPPSFSAGPFCLQAHSGFDTSADQENPAFRGEQKDLPIPLLDFLQDRPVSVFPVQRAALLRRDHTLIEQMLTNQYVDFNERDEHGCTALHYVAALGMPKVVEALAKRGVDPNVRDQTGRTALHYAVLNGMDATTAALLTLPNIDVNLELEGKEGQTALMLAVARGNIAIVDALLKDPKINVNACDEYGNTPLLIALEHESSNTGKYRTLVDALLDRTDINVRARDYNGENALMRATRSNAKSVVRKLLGMKEIDINATNGDGETALIIASQSASKTIMRELLKAPGIAINAQNIHGDTALMIAADLAHFRATRMLFRTPGVDVNAKNKKGKTAFTLAVEAECGVVAALLFAGAETNIAAASASNNAALALAAARGDIAAVQGLLAKADIDVNASAAGNLTPLMLAAANGHESVVQALLKAPDIDVNIQGISNSSALMLATTNGHTAIASALLDVDGIEINALDRNRRTALLLAAEYGHASIVESLLAKPTIDVNIIDGDCFSALKLAAICKHVTVMNLLLATPTINVLDVVQEALWDAIDRQNATMTQLLLAFPGIDINAEIPDGTGTALMVAAKDGDEATVRLLLAMPDIDINAQDYHDKTALMLAAQKGHDSIVRALLAMPDIRLDLKDNFQGRTALELAKQGGHDKVVSALQNHILPAPHSSVRLQKTLQILFASARGIADLSVENADKLDNICERLESGKCAAAEIPALFAAVTPMGDAASEAFVRSLAFGVCTGSFRNAAGQLDETIGIFHNAQGLRAVYDATVFEISAAPFNIDLHRIDRSNLLGIAAGQGNVRMIRGLVRLGAHVNLPSPNGKTALAIAVERKDWAACAELISHGALPLLPDASGYPALYHIVEAFGSDDDTSESVALLIRYLRIKGIPFDILVKNPDKTMRATQPVVMLNDLLARKVQSWGKFADLVYGLENAAPSSGTVPGSTADTSSSLADTSSNVAPARRDDKA</sequence>
<dbReference type="PROSITE" id="PS50297">
    <property type="entry name" value="ANK_REP_REGION"/>
    <property type="match status" value="2"/>
</dbReference>
<evidence type="ECO:0000313" key="5">
    <source>
        <dbReference type="EMBL" id="MBK4738845.1"/>
    </source>
</evidence>
<dbReference type="AlphaFoldDB" id="A0A934T0N9"/>
<feature type="repeat" description="ANK" evidence="3">
    <location>
        <begin position="111"/>
        <end position="143"/>
    </location>
</feature>
<proteinExistence type="predicted"/>
<dbReference type="InterPro" id="IPR036770">
    <property type="entry name" value="Ankyrin_rpt-contain_sf"/>
</dbReference>
<evidence type="ECO:0000256" key="4">
    <source>
        <dbReference type="SAM" id="MobiDB-lite"/>
    </source>
</evidence>
<dbReference type="Gene3D" id="1.25.40.20">
    <property type="entry name" value="Ankyrin repeat-containing domain"/>
    <property type="match status" value="6"/>
</dbReference>
<dbReference type="Pfam" id="PF12796">
    <property type="entry name" value="Ank_2"/>
    <property type="match status" value="4"/>
</dbReference>
<dbReference type="PANTHER" id="PTHR24198">
    <property type="entry name" value="ANKYRIN REPEAT AND PROTEIN KINASE DOMAIN-CONTAINING PROTEIN"/>
    <property type="match status" value="1"/>
</dbReference>
<organism evidence="5 6">
    <name type="scientific">Noviherbaspirillum pedocola</name>
    <dbReference type="NCBI Taxonomy" id="2801341"/>
    <lineage>
        <taxon>Bacteria</taxon>
        <taxon>Pseudomonadati</taxon>
        <taxon>Pseudomonadota</taxon>
        <taxon>Betaproteobacteria</taxon>
        <taxon>Burkholderiales</taxon>
        <taxon>Oxalobacteraceae</taxon>
        <taxon>Noviherbaspirillum</taxon>
    </lineage>
</organism>
<dbReference type="PANTHER" id="PTHR24198:SF165">
    <property type="entry name" value="ANKYRIN REPEAT-CONTAINING PROTEIN-RELATED"/>
    <property type="match status" value="1"/>
</dbReference>
<keyword evidence="6" id="KW-1185">Reference proteome</keyword>
<dbReference type="SMART" id="SM00248">
    <property type="entry name" value="ANK"/>
    <property type="match status" value="19"/>
</dbReference>
<dbReference type="Pfam" id="PF00023">
    <property type="entry name" value="Ank"/>
    <property type="match status" value="1"/>
</dbReference>
<evidence type="ECO:0000256" key="1">
    <source>
        <dbReference type="ARBA" id="ARBA00022737"/>
    </source>
</evidence>
<keyword evidence="1" id="KW-0677">Repeat</keyword>
<dbReference type="EMBL" id="JAEPBG010000028">
    <property type="protein sequence ID" value="MBK4738845.1"/>
    <property type="molecule type" value="Genomic_DNA"/>
</dbReference>
<dbReference type="GO" id="GO:0010564">
    <property type="term" value="P:regulation of cell cycle process"/>
    <property type="evidence" value="ECO:0007669"/>
    <property type="project" value="TreeGrafter"/>
</dbReference>
<dbReference type="InterPro" id="IPR002110">
    <property type="entry name" value="Ankyrin_rpt"/>
</dbReference>
<accession>A0A934T0N9</accession>
<dbReference type="SUPFAM" id="SSF48403">
    <property type="entry name" value="Ankyrin repeat"/>
    <property type="match status" value="3"/>
</dbReference>
<comment type="caution">
    <text evidence="5">The sequence shown here is derived from an EMBL/GenBank/DDBJ whole genome shotgun (WGS) entry which is preliminary data.</text>
</comment>
<reference evidence="5" key="1">
    <citation type="submission" date="2021-01" db="EMBL/GenBank/DDBJ databases">
        <title>Genome sequence of strain Noviherbaspirillum sp. DKR-6.</title>
        <authorList>
            <person name="Chaudhary D.K."/>
        </authorList>
    </citation>
    <scope>NUCLEOTIDE SEQUENCE</scope>
    <source>
        <strain evidence="5">DKR-6</strain>
    </source>
</reference>
<evidence type="ECO:0000256" key="2">
    <source>
        <dbReference type="ARBA" id="ARBA00023043"/>
    </source>
</evidence>
<dbReference type="PROSITE" id="PS50088">
    <property type="entry name" value="ANK_REPEAT"/>
    <property type="match status" value="2"/>
</dbReference>
<keyword evidence="2 3" id="KW-0040">ANK repeat</keyword>
<feature type="repeat" description="ANK" evidence="3">
    <location>
        <begin position="180"/>
        <end position="202"/>
    </location>
</feature>
<protein>
    <submittedName>
        <fullName evidence="5">Ankyrin repeat domain-containing protein</fullName>
    </submittedName>
</protein>
<evidence type="ECO:0000256" key="3">
    <source>
        <dbReference type="PROSITE-ProRule" id="PRU00023"/>
    </source>
</evidence>
<feature type="compositionally biased region" description="Low complexity" evidence="4">
    <location>
        <begin position="968"/>
        <end position="981"/>
    </location>
</feature>
<name>A0A934T0N9_9BURK</name>
<dbReference type="Proteomes" id="UP000622890">
    <property type="component" value="Unassembled WGS sequence"/>
</dbReference>
<feature type="region of interest" description="Disordered" evidence="4">
    <location>
        <begin position="959"/>
        <end position="992"/>
    </location>
</feature>
<dbReference type="RefSeq" id="WP_200598215.1">
    <property type="nucleotide sequence ID" value="NZ_JAEPBG010000028.1"/>
</dbReference>
<gene>
    <name evidence="5" type="ORF">JJB74_29895</name>
</gene>
<evidence type="ECO:0000313" key="6">
    <source>
        <dbReference type="Proteomes" id="UP000622890"/>
    </source>
</evidence>
<dbReference type="GO" id="GO:0005737">
    <property type="term" value="C:cytoplasm"/>
    <property type="evidence" value="ECO:0007669"/>
    <property type="project" value="TreeGrafter"/>
</dbReference>